<dbReference type="EMBL" id="BNCQ01000033">
    <property type="protein sequence ID" value="GIM09875.1"/>
    <property type="molecule type" value="Genomic_DNA"/>
</dbReference>
<protein>
    <submittedName>
        <fullName evidence="1">Uncharacterized protein</fullName>
    </submittedName>
</protein>
<evidence type="ECO:0000313" key="1">
    <source>
        <dbReference type="EMBL" id="GIM09875.1"/>
    </source>
</evidence>
<accession>A0A8J4GLS0</accession>
<sequence>MMNESAAVAGPGGFLWRQQQQVEHSPHAETAVSPFATPAAEEGKEVGGTPNIIVSTRHAGARQFNPRNDPNRMWAEAEEEAETEAGHHVGTVAASTSWGLHPFGSYCVSCESPDCRLSGGGSRGSGSSDGAGTSAYMTSADKYDNTNIGILPPLPFPLPFPPWSSARGSVVEGLGHL</sequence>
<dbReference type="AlphaFoldDB" id="A0A8J4GLS0"/>
<name>A0A8J4GLS0_9CHLO</name>
<comment type="caution">
    <text evidence="1">The sequence shown here is derived from an EMBL/GenBank/DDBJ whole genome shotgun (WGS) entry which is preliminary data.</text>
</comment>
<proteinExistence type="predicted"/>
<gene>
    <name evidence="1" type="ORF">Vretimale_13665</name>
</gene>
<organism evidence="1 2">
    <name type="scientific">Volvox reticuliferus</name>
    <dbReference type="NCBI Taxonomy" id="1737510"/>
    <lineage>
        <taxon>Eukaryota</taxon>
        <taxon>Viridiplantae</taxon>
        <taxon>Chlorophyta</taxon>
        <taxon>core chlorophytes</taxon>
        <taxon>Chlorophyceae</taxon>
        <taxon>CS clade</taxon>
        <taxon>Chlamydomonadales</taxon>
        <taxon>Volvocaceae</taxon>
        <taxon>Volvox</taxon>
    </lineage>
</organism>
<reference evidence="1" key="1">
    <citation type="journal article" date="2021" name="Proc. Natl. Acad. Sci. U.S.A.">
        <title>Three genomes in the algal genus Volvox reveal the fate of a haploid sex-determining region after a transition to homothallism.</title>
        <authorList>
            <person name="Yamamoto K."/>
            <person name="Hamaji T."/>
            <person name="Kawai-Toyooka H."/>
            <person name="Matsuzaki R."/>
            <person name="Takahashi F."/>
            <person name="Nishimura Y."/>
            <person name="Kawachi M."/>
            <person name="Noguchi H."/>
            <person name="Minakuchi Y."/>
            <person name="Umen J.G."/>
            <person name="Toyoda A."/>
            <person name="Nozaki H."/>
        </authorList>
    </citation>
    <scope>NUCLEOTIDE SEQUENCE</scope>
    <source>
        <strain evidence="1">NIES-3785</strain>
    </source>
</reference>
<feature type="non-terminal residue" evidence="1">
    <location>
        <position position="177"/>
    </location>
</feature>
<dbReference type="Proteomes" id="UP000722791">
    <property type="component" value="Unassembled WGS sequence"/>
</dbReference>
<evidence type="ECO:0000313" key="2">
    <source>
        <dbReference type="Proteomes" id="UP000722791"/>
    </source>
</evidence>